<evidence type="ECO:0000313" key="9">
    <source>
        <dbReference type="Proteomes" id="UP000593567"/>
    </source>
</evidence>
<dbReference type="Proteomes" id="UP000593567">
    <property type="component" value="Unassembled WGS sequence"/>
</dbReference>
<gene>
    <name evidence="8" type="ORF">EB796_023432</name>
</gene>
<feature type="disulfide bond" evidence="6">
    <location>
        <begin position="160"/>
        <end position="194"/>
    </location>
</feature>
<evidence type="ECO:0000256" key="4">
    <source>
        <dbReference type="ARBA" id="ARBA00022989"/>
    </source>
</evidence>
<dbReference type="PIRSF" id="PIRSF002419">
    <property type="entry name" value="Tetraspanin"/>
    <property type="match status" value="1"/>
</dbReference>
<evidence type="ECO:0000256" key="1">
    <source>
        <dbReference type="ARBA" id="ARBA00004141"/>
    </source>
</evidence>
<comment type="subcellular location">
    <subcellularLocation>
        <location evidence="1 7">Membrane</location>
        <topology evidence="1 7">Multi-pass membrane protein</topology>
    </subcellularLocation>
</comment>
<feature type="transmembrane region" description="Helical" evidence="7">
    <location>
        <begin position="221"/>
        <end position="244"/>
    </location>
</feature>
<dbReference type="AlphaFoldDB" id="A0A7J7IWQ1"/>
<keyword evidence="5 7" id="KW-0472">Membrane</keyword>
<dbReference type="PANTHER" id="PTHR19282:SF544">
    <property type="entry name" value="TETRASPANIN"/>
    <property type="match status" value="1"/>
</dbReference>
<dbReference type="SUPFAM" id="SSF48652">
    <property type="entry name" value="Tetraspanin"/>
    <property type="match status" value="1"/>
</dbReference>
<dbReference type="EMBL" id="VXIV02003325">
    <property type="protein sequence ID" value="KAF6018270.1"/>
    <property type="molecule type" value="Genomic_DNA"/>
</dbReference>
<feature type="transmembrane region" description="Helical" evidence="7">
    <location>
        <begin position="21"/>
        <end position="47"/>
    </location>
</feature>
<dbReference type="PRINTS" id="PR00259">
    <property type="entry name" value="TMFOUR"/>
</dbReference>
<dbReference type="InterPro" id="IPR018499">
    <property type="entry name" value="Tetraspanin/Peripherin"/>
</dbReference>
<dbReference type="GO" id="GO:0005886">
    <property type="term" value="C:plasma membrane"/>
    <property type="evidence" value="ECO:0007669"/>
    <property type="project" value="TreeGrafter"/>
</dbReference>
<keyword evidence="6" id="KW-1015">Disulfide bond</keyword>
<reference evidence="8" key="1">
    <citation type="submission" date="2020-06" db="EMBL/GenBank/DDBJ databases">
        <title>Draft genome of Bugula neritina, a colonial animal packing powerful symbionts and potential medicines.</title>
        <authorList>
            <person name="Rayko M."/>
        </authorList>
    </citation>
    <scope>NUCLEOTIDE SEQUENCE [LARGE SCALE GENOMIC DNA]</scope>
    <source>
        <strain evidence="8">Kwan_BN1</strain>
    </source>
</reference>
<evidence type="ECO:0000256" key="2">
    <source>
        <dbReference type="ARBA" id="ARBA00006840"/>
    </source>
</evidence>
<feature type="transmembrane region" description="Helical" evidence="7">
    <location>
        <begin position="96"/>
        <end position="121"/>
    </location>
</feature>
<evidence type="ECO:0000256" key="3">
    <source>
        <dbReference type="ARBA" id="ARBA00022692"/>
    </source>
</evidence>
<keyword evidence="4 7" id="KW-1133">Transmembrane helix</keyword>
<name>A0A7J7IWQ1_BUGNE</name>
<comment type="similarity">
    <text evidence="2 7">Belongs to the tetraspanin (TM4SF) family.</text>
</comment>
<dbReference type="Pfam" id="PF00335">
    <property type="entry name" value="Tetraspanin"/>
    <property type="match status" value="1"/>
</dbReference>
<keyword evidence="3 7" id="KW-0812">Transmembrane</keyword>
<accession>A0A7J7IWQ1</accession>
<sequence>MPQQVLHYPPAKRPSELCTKIFLRYAVFSFNAIFLLTGMTLVGFGMWTLLEKWDLTLLMSPLFSISVYSTVAVGSLILISSIVGCTGVVQERPSSLVAFIVLLVVIFMMELSVGMMSYITYVQVDNATFPKYISEVTLKEWGKQDSTTNAIDNVQMKYKCCGSASYKDWKNNSVIKSLNTTTPDSCCISRVSGCGKIEHPSNIYTKGCASVIEKGLRLNMVLVPALSLGFSVIQIFGVIFSSALTHQISRSRKFVRKKYSY</sequence>
<dbReference type="InterPro" id="IPR008952">
    <property type="entry name" value="Tetraspanin_EC2_sf"/>
</dbReference>
<protein>
    <recommendedName>
        <fullName evidence="7">Tetraspanin</fullName>
    </recommendedName>
</protein>
<evidence type="ECO:0000256" key="7">
    <source>
        <dbReference type="RuleBase" id="RU361218"/>
    </source>
</evidence>
<evidence type="ECO:0000313" key="8">
    <source>
        <dbReference type="EMBL" id="KAF6018270.1"/>
    </source>
</evidence>
<dbReference type="PANTHER" id="PTHR19282">
    <property type="entry name" value="TETRASPANIN"/>
    <property type="match status" value="1"/>
</dbReference>
<dbReference type="OrthoDB" id="9993879at2759"/>
<dbReference type="InterPro" id="IPR000301">
    <property type="entry name" value="Tetraspanin_animals"/>
</dbReference>
<proteinExistence type="inferred from homology"/>
<organism evidence="8 9">
    <name type="scientific">Bugula neritina</name>
    <name type="common">Brown bryozoan</name>
    <name type="synonym">Sertularia neritina</name>
    <dbReference type="NCBI Taxonomy" id="10212"/>
    <lineage>
        <taxon>Eukaryota</taxon>
        <taxon>Metazoa</taxon>
        <taxon>Spiralia</taxon>
        <taxon>Lophotrochozoa</taxon>
        <taxon>Bryozoa</taxon>
        <taxon>Gymnolaemata</taxon>
        <taxon>Cheilostomatida</taxon>
        <taxon>Flustrina</taxon>
        <taxon>Buguloidea</taxon>
        <taxon>Bugulidae</taxon>
        <taxon>Bugula</taxon>
    </lineage>
</organism>
<feature type="transmembrane region" description="Helical" evidence="7">
    <location>
        <begin position="67"/>
        <end position="89"/>
    </location>
</feature>
<evidence type="ECO:0000256" key="5">
    <source>
        <dbReference type="ARBA" id="ARBA00023136"/>
    </source>
</evidence>
<evidence type="ECO:0000256" key="6">
    <source>
        <dbReference type="PIRSR" id="PIRSR002419-1"/>
    </source>
</evidence>
<comment type="caution">
    <text evidence="8">The sequence shown here is derived from an EMBL/GenBank/DDBJ whole genome shotgun (WGS) entry which is preliminary data.</text>
</comment>
<dbReference type="Gene3D" id="1.10.1450.10">
    <property type="entry name" value="Tetraspanin"/>
    <property type="match status" value="1"/>
</dbReference>
<keyword evidence="9" id="KW-1185">Reference proteome</keyword>